<evidence type="ECO:0000313" key="4">
    <source>
        <dbReference type="EMBL" id="AFJ42443.1"/>
    </source>
</evidence>
<dbReference type="Pfam" id="PF22009">
    <property type="entry name" value="YLDV-IL18BP-like"/>
    <property type="match status" value="1"/>
</dbReference>
<dbReference type="InterPro" id="IPR007110">
    <property type="entry name" value="Ig-like_dom"/>
</dbReference>
<dbReference type="Proteomes" id="UP000001811">
    <property type="component" value="Chromosome 1"/>
</dbReference>
<dbReference type="eggNOG" id="ENOG502SYZY">
    <property type="taxonomic scope" value="Eukaryota"/>
</dbReference>
<evidence type="ECO:0000313" key="6">
    <source>
        <dbReference type="Proteomes" id="UP000001811"/>
    </source>
</evidence>
<organism evidence="5 6">
    <name type="scientific">Oryctolagus cuniculus</name>
    <name type="common">Rabbit</name>
    <dbReference type="NCBI Taxonomy" id="9986"/>
    <lineage>
        <taxon>Eukaryota</taxon>
        <taxon>Metazoa</taxon>
        <taxon>Chordata</taxon>
        <taxon>Craniata</taxon>
        <taxon>Vertebrata</taxon>
        <taxon>Euteleostomi</taxon>
        <taxon>Mammalia</taxon>
        <taxon>Eutheria</taxon>
        <taxon>Euarchontoglires</taxon>
        <taxon>Glires</taxon>
        <taxon>Lagomorpha</taxon>
        <taxon>Leporidae</taxon>
        <taxon>Oryctolagus</taxon>
    </lineage>
</organism>
<dbReference type="EMBL" id="AAGW02008133">
    <property type="status" value="NOT_ANNOTATED_CDS"/>
    <property type="molecule type" value="Genomic_DNA"/>
</dbReference>
<dbReference type="PaxDb" id="9986-ENSOCUP00000010610"/>
<evidence type="ECO:0000259" key="3">
    <source>
        <dbReference type="PROSITE" id="PS50835"/>
    </source>
</evidence>
<dbReference type="OMA" id="PTAKQCP"/>
<keyword evidence="6" id="KW-1185">Reference proteome</keyword>
<dbReference type="InterPro" id="IPR013783">
    <property type="entry name" value="Ig-like_fold"/>
</dbReference>
<dbReference type="PROSITE" id="PS50835">
    <property type="entry name" value="IG_LIKE"/>
    <property type="match status" value="1"/>
</dbReference>
<feature type="chain" id="PRO_5015091421" evidence="2">
    <location>
        <begin position="31"/>
        <end position="188"/>
    </location>
</feature>
<dbReference type="CTD" id="10068"/>
<dbReference type="RefSeq" id="XP_008262846.1">
    <property type="nucleotide sequence ID" value="XM_008264624.4"/>
</dbReference>
<dbReference type="InterPro" id="IPR036179">
    <property type="entry name" value="Ig-like_dom_sf"/>
</dbReference>
<dbReference type="EMBL" id="JQ657816">
    <property type="protein sequence ID" value="AFJ42443.1"/>
    <property type="molecule type" value="mRNA"/>
</dbReference>
<dbReference type="RefSeq" id="XP_069934148.1">
    <property type="nucleotide sequence ID" value="XM_070078047.1"/>
</dbReference>
<dbReference type="InterPro" id="IPR039681">
    <property type="entry name" value="IL18BP"/>
</dbReference>
<dbReference type="InterPro" id="IPR055139">
    <property type="entry name" value="IL18BP-like_dom"/>
</dbReference>
<feature type="domain" description="Ig-like" evidence="3">
    <location>
        <begin position="52"/>
        <end position="137"/>
    </location>
</feature>
<dbReference type="OrthoDB" id="9904367at2759"/>
<dbReference type="STRING" id="9986.ENSOCUP00000010610"/>
<reference evidence="5" key="3">
    <citation type="submission" date="2025-05" db="UniProtKB">
        <authorList>
            <consortium name="Ensembl"/>
        </authorList>
    </citation>
    <scope>IDENTIFICATION</scope>
    <source>
        <strain evidence="5">Thorbecke</strain>
    </source>
</reference>
<dbReference type="Bgee" id="ENSOCUG00000012326">
    <property type="expression patterns" value="Expressed in ovary and 15 other cell types or tissues"/>
</dbReference>
<dbReference type="RefSeq" id="XP_069934087.1">
    <property type="nucleotide sequence ID" value="XM_070077986.1"/>
</dbReference>
<dbReference type="GeneID" id="100340371"/>
<dbReference type="PANTHER" id="PTHR14292">
    <property type="entry name" value="INTERLEUKIN-18-BINDING PROTEIN"/>
    <property type="match status" value="1"/>
</dbReference>
<evidence type="ECO:0000256" key="1">
    <source>
        <dbReference type="SAM" id="MobiDB-lite"/>
    </source>
</evidence>
<dbReference type="AlphaFoldDB" id="G1T325"/>
<feature type="region of interest" description="Disordered" evidence="1">
    <location>
        <begin position="165"/>
        <end position="188"/>
    </location>
</feature>
<sequence>MAVRQNWTPESRTLWVLLLCSHTITLLARATPTPQNIAAAPGPVFPTAKQCPALEVTWPEVEVPLNGTLALSCSACSYFPHFHALYWLGNGSFIEHLPGRLWEDSTRRQRRSRSTWLWKALVLEELSPTLRSTNFTCVYVDPAQVARRHVVPAQLWAALRTALPSSRSPAPQLSTSAESGLSTATAQP</sequence>
<keyword evidence="2" id="KW-0732">Signal</keyword>
<accession>I2AWA3</accession>
<feature type="signal peptide" evidence="2">
    <location>
        <begin position="1"/>
        <end position="30"/>
    </location>
</feature>
<dbReference type="KEGG" id="ocu:100340371"/>
<gene>
    <name evidence="4 5" type="primary">IL18BP</name>
</gene>
<protein>
    <submittedName>
        <fullName evidence="4 5">Interleukin 18 binding protein</fullName>
    </submittedName>
</protein>
<dbReference type="Ensembl" id="ENSOCUT00000012323.4">
    <property type="protein sequence ID" value="ENSOCUP00000010610.3"/>
    <property type="gene ID" value="ENSOCUG00000012326.4"/>
</dbReference>
<proteinExistence type="evidence at transcript level"/>
<dbReference type="GO" id="GO:0042007">
    <property type="term" value="F:interleukin-18 binding"/>
    <property type="evidence" value="ECO:0007669"/>
    <property type="project" value="Ensembl"/>
</dbReference>
<dbReference type="Gene3D" id="2.60.40.10">
    <property type="entry name" value="Immunoglobulins"/>
    <property type="match status" value="1"/>
</dbReference>
<name>G1T325_RABIT</name>
<dbReference type="PANTHER" id="PTHR14292:SF2">
    <property type="entry name" value="INTERLEUKIN-18-BINDING PROTEIN"/>
    <property type="match status" value="1"/>
</dbReference>
<dbReference type="RefSeq" id="XP_069934120.1">
    <property type="nucleotide sequence ID" value="XM_070078019.1"/>
</dbReference>
<reference evidence="5 6" key="1">
    <citation type="journal article" date="2011" name="Nature">
        <title>A high-resolution map of human evolutionary constraint using 29 mammals.</title>
        <authorList>
            <person name="Lindblad-Toh K."/>
            <person name="Garber M."/>
            <person name="Zuk O."/>
            <person name="Lin M.F."/>
            <person name="Parker B.J."/>
            <person name="Washietl S."/>
            <person name="Kheradpour P."/>
            <person name="Ernst J."/>
            <person name="Jordan G."/>
            <person name="Mauceli E."/>
            <person name="Ward L.D."/>
            <person name="Lowe C.B."/>
            <person name="Holloway A.K."/>
            <person name="Clamp M."/>
            <person name="Gnerre S."/>
            <person name="Alfoldi J."/>
            <person name="Beal K."/>
            <person name="Chang J."/>
            <person name="Clawson H."/>
            <person name="Cuff J."/>
            <person name="Di Palma F."/>
            <person name="Fitzgerald S."/>
            <person name="Flicek P."/>
            <person name="Guttman M."/>
            <person name="Hubisz M.J."/>
            <person name="Jaffe D.B."/>
            <person name="Jungreis I."/>
            <person name="Kent W.J."/>
            <person name="Kostka D."/>
            <person name="Lara M."/>
            <person name="Martins A.L."/>
            <person name="Massingham T."/>
            <person name="Moltke I."/>
            <person name="Raney B.J."/>
            <person name="Rasmussen M.D."/>
            <person name="Robinson J."/>
            <person name="Stark A."/>
            <person name="Vilella A.J."/>
            <person name="Wen J."/>
            <person name="Xie X."/>
            <person name="Zody M.C."/>
            <person name="Baldwin J."/>
            <person name="Bloom T."/>
            <person name="Chin C.W."/>
            <person name="Heiman D."/>
            <person name="Nicol R."/>
            <person name="Nusbaum C."/>
            <person name="Young S."/>
            <person name="Wilkinson J."/>
            <person name="Worley K.C."/>
            <person name="Kovar C.L."/>
            <person name="Muzny D.M."/>
            <person name="Gibbs R.A."/>
            <person name="Cree A."/>
            <person name="Dihn H.H."/>
            <person name="Fowler G."/>
            <person name="Jhangiani S."/>
            <person name="Joshi V."/>
            <person name="Lee S."/>
            <person name="Lewis L.R."/>
            <person name="Nazareth L.V."/>
            <person name="Okwuonu G."/>
            <person name="Santibanez J."/>
            <person name="Warren W.C."/>
            <person name="Mardis E.R."/>
            <person name="Weinstock G.M."/>
            <person name="Wilson R.K."/>
            <person name="Delehaunty K."/>
            <person name="Dooling D."/>
            <person name="Fronik C."/>
            <person name="Fulton L."/>
            <person name="Fulton B."/>
            <person name="Graves T."/>
            <person name="Minx P."/>
            <person name="Sodergren E."/>
            <person name="Birney E."/>
            <person name="Margulies E.H."/>
            <person name="Herrero J."/>
            <person name="Green E.D."/>
            <person name="Haussler D."/>
            <person name="Siepel A."/>
            <person name="Goldman N."/>
            <person name="Pollard K.S."/>
            <person name="Pedersen J.S."/>
            <person name="Lander E.S."/>
            <person name="Kellis M."/>
        </authorList>
    </citation>
    <scope>NUCLEOTIDE SEQUENCE [LARGE SCALE GENOMIC DNA]</scope>
    <source>
        <strain evidence="5 6">Thorbecke inbred</strain>
    </source>
</reference>
<reference evidence="4" key="2">
    <citation type="journal article" date="2014" name="J. Mol. Cell. Cardiol.">
        <title>Pressure overload induces IL-18 and IL-18R expression, but markedly suppresses IL-18BP expression in a rabbit model. IL-18 potentiates TNF-alpha-induced cardiomyocyte death.</title>
        <authorList>
            <person name="Yoshida T."/>
            <person name="Friehs I."/>
            <person name="Mummidi S."/>
            <person name="Del Nido P.J."/>
            <person name="Addulnour-Nakhoul S."/>
            <person name="Delafontaine P."/>
            <person name="Valente A.J."/>
            <person name="Chandrasekar B."/>
        </authorList>
    </citation>
    <scope>NUCLEOTIDE SEQUENCE</scope>
</reference>
<dbReference type="GO" id="GO:0042088">
    <property type="term" value="P:T-helper 1 type immune response"/>
    <property type="evidence" value="ECO:0007669"/>
    <property type="project" value="Ensembl"/>
</dbReference>
<dbReference type="GeneTree" id="ENSGT00390000004026"/>
<dbReference type="RefSeq" id="NP_001284658.1">
    <property type="nucleotide sequence ID" value="NM_001297729.1"/>
</dbReference>
<accession>G1T325</accession>
<evidence type="ECO:0000256" key="2">
    <source>
        <dbReference type="SAM" id="SignalP"/>
    </source>
</evidence>
<evidence type="ECO:0000313" key="5">
    <source>
        <dbReference type="Ensembl" id="ENSOCUP00000010610.3"/>
    </source>
</evidence>
<dbReference type="RefSeq" id="XP_069934041.1">
    <property type="nucleotide sequence ID" value="XM_070077940.1"/>
</dbReference>
<dbReference type="GO" id="GO:0005615">
    <property type="term" value="C:extracellular space"/>
    <property type="evidence" value="ECO:0007669"/>
    <property type="project" value="TreeGrafter"/>
</dbReference>
<dbReference type="SUPFAM" id="SSF48726">
    <property type="entry name" value="Immunoglobulin"/>
    <property type="match status" value="1"/>
</dbReference>
<dbReference type="HOGENOM" id="CLU_131866_0_0_1"/>